<dbReference type="Pfam" id="PF03061">
    <property type="entry name" value="4HBT"/>
    <property type="match status" value="1"/>
</dbReference>
<dbReference type="PANTHER" id="PTHR43240:SF5">
    <property type="entry name" value="1,4-DIHYDROXY-2-NAPHTHOYL-COA THIOESTERASE 1"/>
    <property type="match status" value="1"/>
</dbReference>
<evidence type="ECO:0000313" key="5">
    <source>
        <dbReference type="Proteomes" id="UP001081438"/>
    </source>
</evidence>
<keyword evidence="2" id="KW-0378">Hydrolase</keyword>
<dbReference type="NCBIfam" id="TIGR00369">
    <property type="entry name" value="unchar_dom_1"/>
    <property type="match status" value="1"/>
</dbReference>
<evidence type="ECO:0000256" key="1">
    <source>
        <dbReference type="ARBA" id="ARBA00008324"/>
    </source>
</evidence>
<dbReference type="GO" id="GO:0005829">
    <property type="term" value="C:cytosol"/>
    <property type="evidence" value="ECO:0007669"/>
    <property type="project" value="TreeGrafter"/>
</dbReference>
<gene>
    <name evidence="4" type="ORF">NW112_09995</name>
</gene>
<evidence type="ECO:0000256" key="2">
    <source>
        <dbReference type="ARBA" id="ARBA00022801"/>
    </source>
</evidence>
<dbReference type="CDD" id="cd03443">
    <property type="entry name" value="PaaI_thioesterase"/>
    <property type="match status" value="1"/>
</dbReference>
<dbReference type="SUPFAM" id="SSF54637">
    <property type="entry name" value="Thioesterase/thiol ester dehydrase-isomerase"/>
    <property type="match status" value="1"/>
</dbReference>
<sequence>MTNMLETLGMKVEKESHGHIIVSMPVTDKVKQPFGYLHGGANLALGETACSIGAAHIVDTERYIPLGLEMNANHISSTTEGVVYAEATIVHEGKTTQVWNIDIKDDTDRLISVMRGTIAIKQRKRS</sequence>
<dbReference type="InterPro" id="IPR006683">
    <property type="entry name" value="Thioestr_dom"/>
</dbReference>
<evidence type="ECO:0000259" key="3">
    <source>
        <dbReference type="Pfam" id="PF03061"/>
    </source>
</evidence>
<dbReference type="InterPro" id="IPR029069">
    <property type="entry name" value="HotDog_dom_sf"/>
</dbReference>
<dbReference type="GO" id="GO:0061522">
    <property type="term" value="F:1,4-dihydroxy-2-naphthoyl-CoA thioesterase activity"/>
    <property type="evidence" value="ECO:0007669"/>
    <property type="project" value="TreeGrafter"/>
</dbReference>
<comment type="caution">
    <text evidence="4">The sequence shown here is derived from an EMBL/GenBank/DDBJ whole genome shotgun (WGS) entry which is preliminary data.</text>
</comment>
<proteinExistence type="inferred from homology"/>
<dbReference type="Gene3D" id="3.10.129.10">
    <property type="entry name" value="Hotdog Thioesterase"/>
    <property type="match status" value="1"/>
</dbReference>
<dbReference type="RefSeq" id="WP_268210201.1">
    <property type="nucleotide sequence ID" value="NZ_JANSKK010000017.1"/>
</dbReference>
<evidence type="ECO:0000313" key="4">
    <source>
        <dbReference type="EMBL" id="MCY1595568.1"/>
    </source>
</evidence>
<reference evidence="4" key="1">
    <citation type="journal article" date="2022" name="Int. J. Mol. Sci.">
        <title>Phenotypic and genotypic virulence characterisation of Staphylococcus pettenkoferi strains isolated from human bloodstream and diabetic foot infections.</title>
        <authorList>
            <person name="Magnan C."/>
        </authorList>
    </citation>
    <scope>NUCLEOTIDE SEQUENCE</scope>
    <source>
        <strain evidence="4">NSP020P</strain>
    </source>
</reference>
<accession>A0A9Q4D767</accession>
<dbReference type="PANTHER" id="PTHR43240">
    <property type="entry name" value="1,4-DIHYDROXY-2-NAPHTHOYL-COA THIOESTERASE 1"/>
    <property type="match status" value="1"/>
</dbReference>
<name>A0A9Q4D767_9STAP</name>
<organism evidence="4 5">
    <name type="scientific">Staphylococcus pettenkoferi</name>
    <dbReference type="NCBI Taxonomy" id="170573"/>
    <lineage>
        <taxon>Bacteria</taxon>
        <taxon>Bacillati</taxon>
        <taxon>Bacillota</taxon>
        <taxon>Bacilli</taxon>
        <taxon>Bacillales</taxon>
        <taxon>Staphylococcaceae</taxon>
        <taxon>Staphylococcus</taxon>
    </lineage>
</organism>
<dbReference type="InterPro" id="IPR003736">
    <property type="entry name" value="PAAI_dom"/>
</dbReference>
<dbReference type="EMBL" id="JANSKX010000032">
    <property type="protein sequence ID" value="MCY1595568.1"/>
    <property type="molecule type" value="Genomic_DNA"/>
</dbReference>
<protein>
    <submittedName>
        <fullName evidence="4">PaaI family thioesterase</fullName>
    </submittedName>
</protein>
<comment type="similarity">
    <text evidence="1">Belongs to the thioesterase PaaI family.</text>
</comment>
<feature type="domain" description="Thioesterase" evidence="3">
    <location>
        <begin position="34"/>
        <end position="111"/>
    </location>
</feature>
<dbReference type="AlphaFoldDB" id="A0A9Q4D767"/>
<dbReference type="Proteomes" id="UP001081438">
    <property type="component" value="Unassembled WGS sequence"/>
</dbReference>